<feature type="active site" evidence="9">
    <location>
        <position position="118"/>
    </location>
</feature>
<reference evidence="13" key="1">
    <citation type="submission" date="2017-02" db="EMBL/GenBank/DDBJ databases">
        <authorList>
            <person name="Varghese N."/>
            <person name="Submissions S."/>
        </authorList>
    </citation>
    <scope>NUCLEOTIDE SEQUENCE [LARGE SCALE GENOMIC DNA]</scope>
    <source>
        <strain evidence="13">USBA 369</strain>
    </source>
</reference>
<evidence type="ECO:0000256" key="6">
    <source>
        <dbReference type="ARBA" id="ARBA00022801"/>
    </source>
</evidence>
<evidence type="ECO:0000256" key="2">
    <source>
        <dbReference type="ARBA" id="ARBA00022475"/>
    </source>
</evidence>
<dbReference type="GO" id="GO:0005886">
    <property type="term" value="C:plasma membrane"/>
    <property type="evidence" value="ECO:0007669"/>
    <property type="project" value="UniProtKB-SubCell"/>
</dbReference>
<keyword evidence="2 9" id="KW-1003">Cell membrane</keyword>
<keyword evidence="5 9" id="KW-0064">Aspartyl protease</keyword>
<evidence type="ECO:0000256" key="7">
    <source>
        <dbReference type="ARBA" id="ARBA00022989"/>
    </source>
</evidence>
<keyword evidence="6 9" id="KW-0378">Hydrolase</keyword>
<feature type="transmembrane region" description="Helical" evidence="9">
    <location>
        <begin position="12"/>
        <end position="34"/>
    </location>
</feature>
<keyword evidence="7 9" id="KW-1133">Transmembrane helix</keyword>
<accession>A0A1T4QGI9</accession>
<dbReference type="GO" id="GO:0006508">
    <property type="term" value="P:proteolysis"/>
    <property type="evidence" value="ECO:0007669"/>
    <property type="project" value="UniProtKB-KW"/>
</dbReference>
<keyword evidence="13" id="KW-1185">Reference proteome</keyword>
<dbReference type="RefSeq" id="WP_078707956.1">
    <property type="nucleotide sequence ID" value="NZ_FUXL01000005.1"/>
</dbReference>
<organism evidence="12 13">
    <name type="scientific">Consotaella salsifontis</name>
    <dbReference type="NCBI Taxonomy" id="1365950"/>
    <lineage>
        <taxon>Bacteria</taxon>
        <taxon>Pseudomonadati</taxon>
        <taxon>Pseudomonadota</taxon>
        <taxon>Alphaproteobacteria</taxon>
        <taxon>Hyphomicrobiales</taxon>
        <taxon>Aurantimonadaceae</taxon>
        <taxon>Consotaella</taxon>
    </lineage>
</organism>
<comment type="subcellular location">
    <subcellularLocation>
        <location evidence="9">Cell membrane</location>
        <topology evidence="9">Multi-pass membrane protein</topology>
    </subcellularLocation>
</comment>
<evidence type="ECO:0000256" key="4">
    <source>
        <dbReference type="ARBA" id="ARBA00022692"/>
    </source>
</evidence>
<gene>
    <name evidence="9" type="primary">lspA</name>
    <name evidence="12" type="ORF">SAMN05428963_10536</name>
</gene>
<dbReference type="AlphaFoldDB" id="A0A1T4QGI9"/>
<dbReference type="InterPro" id="IPR001872">
    <property type="entry name" value="Peptidase_A8"/>
</dbReference>
<proteinExistence type="inferred from homology"/>
<evidence type="ECO:0000256" key="1">
    <source>
        <dbReference type="ARBA" id="ARBA00006139"/>
    </source>
</evidence>
<feature type="transmembrane region" description="Helical" evidence="9">
    <location>
        <begin position="54"/>
        <end position="81"/>
    </location>
</feature>
<comment type="function">
    <text evidence="9 10">This protein specifically catalyzes the removal of signal peptides from prolipoproteins.</text>
</comment>
<dbReference type="EC" id="3.4.23.36" evidence="9"/>
<feature type="transmembrane region" description="Helical" evidence="9">
    <location>
        <begin position="90"/>
        <end position="108"/>
    </location>
</feature>
<comment type="similarity">
    <text evidence="1 9 11">Belongs to the peptidase A8 family.</text>
</comment>
<dbReference type="PANTHER" id="PTHR33695:SF1">
    <property type="entry name" value="LIPOPROTEIN SIGNAL PEPTIDASE"/>
    <property type="match status" value="1"/>
</dbReference>
<dbReference type="OrthoDB" id="9810259at2"/>
<feature type="active site" evidence="9">
    <location>
        <position position="136"/>
    </location>
</feature>
<evidence type="ECO:0000256" key="9">
    <source>
        <dbReference type="HAMAP-Rule" id="MF_00161"/>
    </source>
</evidence>
<dbReference type="UniPathway" id="UPA00665"/>
<dbReference type="NCBIfam" id="TIGR00077">
    <property type="entry name" value="lspA"/>
    <property type="match status" value="1"/>
</dbReference>
<evidence type="ECO:0000313" key="12">
    <source>
        <dbReference type="EMBL" id="SKA02814.1"/>
    </source>
</evidence>
<keyword evidence="8 9" id="KW-0472">Membrane</keyword>
<evidence type="ECO:0000256" key="11">
    <source>
        <dbReference type="RuleBase" id="RU004181"/>
    </source>
</evidence>
<evidence type="ECO:0000256" key="3">
    <source>
        <dbReference type="ARBA" id="ARBA00022670"/>
    </source>
</evidence>
<sequence>MRPSAVFARGAIIVALAVLADQLIKAAIVATIPLGDGVPVLPFLALYHTRNEGISFSLFSGMSVFGLSAVALLVLVFVFWLWRKTPPTRWVSHFAFAIIVGGAVGNLIDRLRLGYVVDYILFHTPVWSFAIFNLADTFITVGAGLVILDEFILDHDRRTGAKEGPSS</sequence>
<dbReference type="HAMAP" id="MF_00161">
    <property type="entry name" value="LspA"/>
    <property type="match status" value="1"/>
</dbReference>
<feature type="transmembrane region" description="Helical" evidence="9">
    <location>
        <begin position="128"/>
        <end position="148"/>
    </location>
</feature>
<dbReference type="Proteomes" id="UP000190135">
    <property type="component" value="Unassembled WGS sequence"/>
</dbReference>
<comment type="pathway">
    <text evidence="9">Protein modification; lipoprotein biosynthesis (signal peptide cleavage).</text>
</comment>
<protein>
    <recommendedName>
        <fullName evidence="9">Lipoprotein signal peptidase</fullName>
        <ecNumber evidence="9">3.4.23.36</ecNumber>
    </recommendedName>
    <alternativeName>
        <fullName evidence="9">Prolipoprotein signal peptidase</fullName>
    </alternativeName>
    <alternativeName>
        <fullName evidence="9">Signal peptidase II</fullName>
        <shortName evidence="9">SPase II</shortName>
    </alternativeName>
</protein>
<evidence type="ECO:0000256" key="5">
    <source>
        <dbReference type="ARBA" id="ARBA00022750"/>
    </source>
</evidence>
<dbReference type="PANTHER" id="PTHR33695">
    <property type="entry name" value="LIPOPROTEIN SIGNAL PEPTIDASE"/>
    <property type="match status" value="1"/>
</dbReference>
<evidence type="ECO:0000256" key="8">
    <source>
        <dbReference type="ARBA" id="ARBA00023136"/>
    </source>
</evidence>
<dbReference type="EMBL" id="FUXL01000005">
    <property type="protein sequence ID" value="SKA02814.1"/>
    <property type="molecule type" value="Genomic_DNA"/>
</dbReference>
<keyword evidence="3 9" id="KW-0645">Protease</keyword>
<dbReference type="STRING" id="1365950.SAMN05428963_10536"/>
<dbReference type="Pfam" id="PF01252">
    <property type="entry name" value="Peptidase_A8"/>
    <property type="match status" value="1"/>
</dbReference>
<dbReference type="PROSITE" id="PS00855">
    <property type="entry name" value="SPASE_II"/>
    <property type="match status" value="1"/>
</dbReference>
<name>A0A1T4QGI9_9HYPH</name>
<evidence type="ECO:0000256" key="10">
    <source>
        <dbReference type="RuleBase" id="RU000594"/>
    </source>
</evidence>
<dbReference type="GO" id="GO:0004190">
    <property type="term" value="F:aspartic-type endopeptidase activity"/>
    <property type="evidence" value="ECO:0007669"/>
    <property type="project" value="UniProtKB-UniRule"/>
</dbReference>
<keyword evidence="4 9" id="KW-0812">Transmembrane</keyword>
<dbReference type="PRINTS" id="PR00781">
    <property type="entry name" value="LIPOSIGPTASE"/>
</dbReference>
<evidence type="ECO:0000313" key="13">
    <source>
        <dbReference type="Proteomes" id="UP000190135"/>
    </source>
</evidence>
<comment type="catalytic activity">
    <reaction evidence="9 10">
        <text>Release of signal peptides from bacterial membrane prolipoproteins. Hydrolyzes -Xaa-Yaa-Zaa-|-(S,diacylglyceryl)Cys-, in which Xaa is hydrophobic (preferably Leu), and Yaa (Ala or Ser) and Zaa (Gly or Ala) have small, neutral side chains.</text>
        <dbReference type="EC" id="3.4.23.36"/>
    </reaction>
</comment>